<name>A0A1Y2A9H7_9PLEO</name>
<comment type="caution">
    <text evidence="2">The sequence shown here is derived from an EMBL/GenBank/DDBJ whole genome shotgun (WGS) entry which is preliminary data.</text>
</comment>
<keyword evidence="3" id="KW-1185">Reference proteome</keyword>
<protein>
    <submittedName>
        <fullName evidence="2">Uncharacterized protein</fullName>
    </submittedName>
</protein>
<organism evidence="2 3">
    <name type="scientific">Clohesyomyces aquaticus</name>
    <dbReference type="NCBI Taxonomy" id="1231657"/>
    <lineage>
        <taxon>Eukaryota</taxon>
        <taxon>Fungi</taxon>
        <taxon>Dikarya</taxon>
        <taxon>Ascomycota</taxon>
        <taxon>Pezizomycotina</taxon>
        <taxon>Dothideomycetes</taxon>
        <taxon>Pleosporomycetidae</taxon>
        <taxon>Pleosporales</taxon>
        <taxon>Lindgomycetaceae</taxon>
        <taxon>Clohesyomyces</taxon>
    </lineage>
</organism>
<dbReference type="EMBL" id="MCFA01000003">
    <property type="protein sequence ID" value="ORY19183.1"/>
    <property type="molecule type" value="Genomic_DNA"/>
</dbReference>
<reference evidence="2 3" key="1">
    <citation type="submission" date="2016-07" db="EMBL/GenBank/DDBJ databases">
        <title>Pervasive Adenine N6-methylation of Active Genes in Fungi.</title>
        <authorList>
            <consortium name="DOE Joint Genome Institute"/>
            <person name="Mondo S.J."/>
            <person name="Dannebaum R.O."/>
            <person name="Kuo R.C."/>
            <person name="Labutti K."/>
            <person name="Haridas S."/>
            <person name="Kuo A."/>
            <person name="Salamov A."/>
            <person name="Ahrendt S.R."/>
            <person name="Lipzen A."/>
            <person name="Sullivan W."/>
            <person name="Andreopoulos W.B."/>
            <person name="Clum A."/>
            <person name="Lindquist E."/>
            <person name="Daum C."/>
            <person name="Ramamoorthy G.K."/>
            <person name="Gryganskyi A."/>
            <person name="Culley D."/>
            <person name="Magnuson J.K."/>
            <person name="James T.Y."/>
            <person name="O'Malley M.A."/>
            <person name="Stajich J.E."/>
            <person name="Spatafora J.W."/>
            <person name="Visel A."/>
            <person name="Grigoriev I.V."/>
        </authorList>
    </citation>
    <scope>NUCLEOTIDE SEQUENCE [LARGE SCALE GENOMIC DNA]</scope>
    <source>
        <strain evidence="2 3">CBS 115471</strain>
    </source>
</reference>
<feature type="region of interest" description="Disordered" evidence="1">
    <location>
        <begin position="1"/>
        <end position="20"/>
    </location>
</feature>
<evidence type="ECO:0000313" key="2">
    <source>
        <dbReference type="EMBL" id="ORY19183.1"/>
    </source>
</evidence>
<dbReference type="AlphaFoldDB" id="A0A1Y2A9H7"/>
<proteinExistence type="predicted"/>
<accession>A0A1Y2A9H7</accession>
<evidence type="ECO:0000313" key="3">
    <source>
        <dbReference type="Proteomes" id="UP000193144"/>
    </source>
</evidence>
<dbReference type="Proteomes" id="UP000193144">
    <property type="component" value="Unassembled WGS sequence"/>
</dbReference>
<gene>
    <name evidence="2" type="ORF">BCR34DRAFT_207357</name>
</gene>
<sequence>MTLLKPAASPNAPRFQMADTGSPKHAMIYEKKPHHQSTESSNGVALLNIQRRDIERVREFPAKPAGSPTHRRWEVNRNASIAASLDFASSSETERVVELLSGSDDVQEDMVDARLGGRWGCGEEVRVPSVACIISWCEDVDVVDEREEILEVTDDMRLRGSICERHTAPFHLIQGCGILQDLQSDTKKVP</sequence>
<evidence type="ECO:0000256" key="1">
    <source>
        <dbReference type="SAM" id="MobiDB-lite"/>
    </source>
</evidence>